<dbReference type="EMBL" id="ML977569">
    <property type="protein sequence ID" value="KAF2003979.1"/>
    <property type="molecule type" value="Genomic_DNA"/>
</dbReference>
<protein>
    <submittedName>
        <fullName evidence="2">Uncharacterized protein</fullName>
    </submittedName>
</protein>
<proteinExistence type="predicted"/>
<keyword evidence="3" id="KW-1185">Reference proteome</keyword>
<evidence type="ECO:0000313" key="3">
    <source>
        <dbReference type="Proteomes" id="UP000799779"/>
    </source>
</evidence>
<evidence type="ECO:0000256" key="1">
    <source>
        <dbReference type="SAM" id="MobiDB-lite"/>
    </source>
</evidence>
<dbReference type="Proteomes" id="UP000799779">
    <property type="component" value="Unassembled WGS sequence"/>
</dbReference>
<organism evidence="2 3">
    <name type="scientific">Amniculicola lignicola CBS 123094</name>
    <dbReference type="NCBI Taxonomy" id="1392246"/>
    <lineage>
        <taxon>Eukaryota</taxon>
        <taxon>Fungi</taxon>
        <taxon>Dikarya</taxon>
        <taxon>Ascomycota</taxon>
        <taxon>Pezizomycotina</taxon>
        <taxon>Dothideomycetes</taxon>
        <taxon>Pleosporomycetidae</taxon>
        <taxon>Pleosporales</taxon>
        <taxon>Amniculicolaceae</taxon>
        <taxon>Amniculicola</taxon>
    </lineage>
</organism>
<dbReference type="AlphaFoldDB" id="A0A6A5WT69"/>
<feature type="compositionally biased region" description="Basic and acidic residues" evidence="1">
    <location>
        <begin position="1"/>
        <end position="10"/>
    </location>
</feature>
<reference evidence="2" key="1">
    <citation type="journal article" date="2020" name="Stud. Mycol.">
        <title>101 Dothideomycetes genomes: a test case for predicting lifestyles and emergence of pathogens.</title>
        <authorList>
            <person name="Haridas S."/>
            <person name="Albert R."/>
            <person name="Binder M."/>
            <person name="Bloem J."/>
            <person name="Labutti K."/>
            <person name="Salamov A."/>
            <person name="Andreopoulos B."/>
            <person name="Baker S."/>
            <person name="Barry K."/>
            <person name="Bills G."/>
            <person name="Bluhm B."/>
            <person name="Cannon C."/>
            <person name="Castanera R."/>
            <person name="Culley D."/>
            <person name="Daum C."/>
            <person name="Ezra D."/>
            <person name="Gonzalez J."/>
            <person name="Henrissat B."/>
            <person name="Kuo A."/>
            <person name="Liang C."/>
            <person name="Lipzen A."/>
            <person name="Lutzoni F."/>
            <person name="Magnuson J."/>
            <person name="Mondo S."/>
            <person name="Nolan M."/>
            <person name="Ohm R."/>
            <person name="Pangilinan J."/>
            <person name="Park H.-J."/>
            <person name="Ramirez L."/>
            <person name="Alfaro M."/>
            <person name="Sun H."/>
            <person name="Tritt A."/>
            <person name="Yoshinaga Y."/>
            <person name="Zwiers L.-H."/>
            <person name="Turgeon B."/>
            <person name="Goodwin S."/>
            <person name="Spatafora J."/>
            <person name="Crous P."/>
            <person name="Grigoriev I."/>
        </authorList>
    </citation>
    <scope>NUCLEOTIDE SEQUENCE</scope>
    <source>
        <strain evidence="2">CBS 123094</strain>
    </source>
</reference>
<feature type="region of interest" description="Disordered" evidence="1">
    <location>
        <begin position="1"/>
        <end position="24"/>
    </location>
</feature>
<accession>A0A6A5WT69</accession>
<dbReference type="OrthoDB" id="10586920at2759"/>
<sequence>MTGKGEKEMDIAPARSPSVDVDEGNMAAEKQMRDIGADLYLEVRQYSREELGAERKVVLRKIDWVIMPNVDTKRVAQPSESRTSSTFCNASHTNYNASTNYDSIALQRSRYLSCYLSY</sequence>
<gene>
    <name evidence="2" type="ORF">P154DRAFT_572442</name>
</gene>
<evidence type="ECO:0000313" key="2">
    <source>
        <dbReference type="EMBL" id="KAF2003979.1"/>
    </source>
</evidence>
<name>A0A6A5WT69_9PLEO</name>